<keyword evidence="1" id="KW-0472">Membrane</keyword>
<protein>
    <submittedName>
        <fullName evidence="2">Uncharacterized protein</fullName>
    </submittedName>
</protein>
<keyword evidence="1" id="KW-1133">Transmembrane helix</keyword>
<keyword evidence="1" id="KW-0812">Transmembrane</keyword>
<dbReference type="InterPro" id="IPR013320">
    <property type="entry name" value="ConA-like_dom_sf"/>
</dbReference>
<dbReference type="SUPFAM" id="SSF49899">
    <property type="entry name" value="Concanavalin A-like lectins/glucanases"/>
    <property type="match status" value="1"/>
</dbReference>
<reference evidence="2" key="1">
    <citation type="journal article" date="2020" name="Nature">
        <title>Giant virus diversity and host interactions through global metagenomics.</title>
        <authorList>
            <person name="Schulz F."/>
            <person name="Roux S."/>
            <person name="Paez-Espino D."/>
            <person name="Jungbluth S."/>
            <person name="Walsh D.A."/>
            <person name="Denef V.J."/>
            <person name="McMahon K.D."/>
            <person name="Konstantinidis K.T."/>
            <person name="Eloe-Fadrosh E.A."/>
            <person name="Kyrpides N.C."/>
            <person name="Woyke T."/>
        </authorList>
    </citation>
    <scope>NUCLEOTIDE SEQUENCE</scope>
    <source>
        <strain evidence="2">GVMAG-S-1035315-10</strain>
    </source>
</reference>
<organism evidence="2">
    <name type="scientific">viral metagenome</name>
    <dbReference type="NCBI Taxonomy" id="1070528"/>
    <lineage>
        <taxon>unclassified sequences</taxon>
        <taxon>metagenomes</taxon>
        <taxon>organismal metagenomes</taxon>
    </lineage>
</organism>
<accession>A0A6C0JP39</accession>
<evidence type="ECO:0000313" key="2">
    <source>
        <dbReference type="EMBL" id="QHU06460.1"/>
    </source>
</evidence>
<feature type="transmembrane region" description="Helical" evidence="1">
    <location>
        <begin position="77"/>
        <end position="98"/>
    </location>
</feature>
<name>A0A6C0JP39_9ZZZZ</name>
<sequence>MGSLFTKPAAPKPAAPAPPPAFGIDMSKLSASGDYLQQLQQQATAGLQATKDEAAKQAAALTASLKAASGSASWYKYLYYFFGLAFIVCLGIVLYDAFAPDSWPNIFFSKSKGSSTPVPSPPPQVPADKILYISYARYGIDNLTQFKDVTAYLSGQIQNEVALPGFTVNLSNVGLTADPYPGKLKTLYIQYYVGTSDYKYSTVVDGSAVPTLPEGVSTSAPQGVEAPAPPILSKLYNSIFGNSTGNLAPAFHDATTSAIVKGNRAPLSAERDGGYGMQWWMYVKDWNYGYGKKKAIVKRPDSTNGAVTNPSISLHPTDNSLEISVSVYPATEGGSGKAEPAPAGHSGSSDDVFVCEVPNIPLQTWFSVSITVFGRNLDVYLDGKLVKSCFLSGVPKPAVGDIQLTPEGGFSGRICDFYHYPKMLTPTDALSFWSKGTTCKNMTTTGKSSATGYSVKFGVYDDLGKEVQEYAF</sequence>
<dbReference type="AlphaFoldDB" id="A0A6C0JP39"/>
<proteinExistence type="predicted"/>
<evidence type="ECO:0000256" key="1">
    <source>
        <dbReference type="SAM" id="Phobius"/>
    </source>
</evidence>
<dbReference type="EMBL" id="MN740656">
    <property type="protein sequence ID" value="QHU06460.1"/>
    <property type="molecule type" value="Genomic_DNA"/>
</dbReference>
<dbReference type="Gene3D" id="2.60.120.200">
    <property type="match status" value="1"/>
</dbReference>